<name>A0ABT0EUB2_9PSED</name>
<dbReference type="Proteomes" id="UP001299876">
    <property type="component" value="Unassembled WGS sequence"/>
</dbReference>
<proteinExistence type="predicted"/>
<protein>
    <submittedName>
        <fullName evidence="1">RHS repeat-associated core domain-containing protein</fullName>
    </submittedName>
</protein>
<evidence type="ECO:0000313" key="1">
    <source>
        <dbReference type="EMBL" id="MCK1789335.1"/>
    </source>
</evidence>
<sequence>MTPSLKILQQYHYDAVDCLSATSLSVHGSTQRFYQGNHLATELGEHSQRTIIRHEAQPLAQHEVADDSNETTLLATDQARSLLQTLAQTNPERLAYTAYGHHSGRHGLSRLLGFNGESPDAITGHYILGKGERTYSPILMRLNSPDRMSPFRGGGINSYAYCAGDPVNFYDPTGNIKIPRLITPTRPVSPVTSSRQASPAPISQVASATSSQPIAPLTTHNFSGPAPKKAELHVFKNHFRDLFSPEIDITNLTPAQQKIVNFSNSYDLNKKVPEFKTVADLPLVNKLRSNKRKYELANEQERPAITRAGRALLAEVRKQSVEHFYTHKAQQEIRQQTFND</sequence>
<dbReference type="Gene3D" id="2.180.10.10">
    <property type="entry name" value="RHS repeat-associated core"/>
    <property type="match status" value="1"/>
</dbReference>
<gene>
    <name evidence="1" type="ORF">L9059_03910</name>
</gene>
<organism evidence="1 2">
    <name type="scientific">Pseudomonas violetae</name>
    <dbReference type="NCBI Taxonomy" id="2915813"/>
    <lineage>
        <taxon>Bacteria</taxon>
        <taxon>Pseudomonadati</taxon>
        <taxon>Pseudomonadota</taxon>
        <taxon>Gammaproteobacteria</taxon>
        <taxon>Pseudomonadales</taxon>
        <taxon>Pseudomonadaceae</taxon>
        <taxon>Pseudomonas</taxon>
    </lineage>
</organism>
<dbReference type="RefSeq" id="WP_247287931.1">
    <property type="nucleotide sequence ID" value="NZ_JAKNRW010000002.1"/>
</dbReference>
<comment type="caution">
    <text evidence="1">The sequence shown here is derived from an EMBL/GenBank/DDBJ whole genome shotgun (WGS) entry which is preliminary data.</text>
</comment>
<reference evidence="1 2" key="1">
    <citation type="submission" date="2022-02" db="EMBL/GenBank/DDBJ databases">
        <title>Comparative genomics of the first Antarctic Pseudomonas spp. capable of biotransforming 2,4,6-Trinitrotoluene.</title>
        <authorList>
            <person name="Cabrera M.A."/>
            <person name="Marquez S.L."/>
            <person name="Perez-Donoso J.M."/>
        </authorList>
    </citation>
    <scope>NUCLEOTIDE SEQUENCE [LARGE SCALE GENOMIC DNA]</scope>
    <source>
        <strain evidence="1 2">TNT19</strain>
    </source>
</reference>
<evidence type="ECO:0000313" key="2">
    <source>
        <dbReference type="Proteomes" id="UP001299876"/>
    </source>
</evidence>
<dbReference type="NCBIfam" id="TIGR03696">
    <property type="entry name" value="Rhs_assc_core"/>
    <property type="match status" value="1"/>
</dbReference>
<keyword evidence="2" id="KW-1185">Reference proteome</keyword>
<accession>A0ABT0EUB2</accession>
<dbReference type="EMBL" id="JAKNRW010000002">
    <property type="protein sequence ID" value="MCK1789335.1"/>
    <property type="molecule type" value="Genomic_DNA"/>
</dbReference>
<dbReference type="InterPro" id="IPR022385">
    <property type="entry name" value="Rhs_assc_core"/>
</dbReference>